<keyword evidence="1" id="KW-0732">Signal</keyword>
<proteinExistence type="predicted"/>
<feature type="signal peptide" evidence="1">
    <location>
        <begin position="1"/>
        <end position="25"/>
    </location>
</feature>
<feature type="chain" id="PRO_5034311684" description="Secreted protein" evidence="1">
    <location>
        <begin position="26"/>
        <end position="73"/>
    </location>
</feature>
<reference evidence="2" key="1">
    <citation type="submission" date="2025-08" db="UniProtKB">
        <authorList>
            <consortium name="Ensembl"/>
        </authorList>
    </citation>
    <scope>IDENTIFICATION</scope>
</reference>
<evidence type="ECO:0000313" key="3">
    <source>
        <dbReference type="Proteomes" id="UP000694701"/>
    </source>
</evidence>
<evidence type="ECO:0000313" key="2">
    <source>
        <dbReference type="Ensembl" id="ENSCCRP00020103274.1"/>
    </source>
</evidence>
<organism evidence="2 3">
    <name type="scientific">Cyprinus carpio</name>
    <name type="common">Common carp</name>
    <dbReference type="NCBI Taxonomy" id="7962"/>
    <lineage>
        <taxon>Eukaryota</taxon>
        <taxon>Metazoa</taxon>
        <taxon>Chordata</taxon>
        <taxon>Craniata</taxon>
        <taxon>Vertebrata</taxon>
        <taxon>Euteleostomi</taxon>
        <taxon>Actinopterygii</taxon>
        <taxon>Neopterygii</taxon>
        <taxon>Teleostei</taxon>
        <taxon>Ostariophysi</taxon>
        <taxon>Cypriniformes</taxon>
        <taxon>Cyprinidae</taxon>
        <taxon>Cyprininae</taxon>
        <taxon>Cyprinus</taxon>
    </lineage>
</organism>
<evidence type="ECO:0008006" key="4">
    <source>
        <dbReference type="Google" id="ProtNLM"/>
    </source>
</evidence>
<sequence length="73" mass="8219">MEKQMILMRSLSLCSLHVICTITDAEKVNSRCTKISTAEVINPSSFWNFRKKECLPCVKAVILNRGSSAVSYH</sequence>
<name>A0A8C2K4Z0_CYPCA</name>
<dbReference type="Ensembl" id="ENSCCRT00020112826.1">
    <property type="protein sequence ID" value="ENSCCRP00020103274.1"/>
    <property type="gene ID" value="ENSCCRG00020047224.1"/>
</dbReference>
<accession>A0A8C2K4Z0</accession>
<dbReference type="AlphaFoldDB" id="A0A8C2K4Z0"/>
<protein>
    <recommendedName>
        <fullName evidence="4">Secreted protein</fullName>
    </recommendedName>
</protein>
<evidence type="ECO:0000256" key="1">
    <source>
        <dbReference type="SAM" id="SignalP"/>
    </source>
</evidence>
<dbReference type="Proteomes" id="UP000694701">
    <property type="component" value="Unplaced"/>
</dbReference>